<evidence type="ECO:0000313" key="2">
    <source>
        <dbReference type="EMBL" id="OUS41676.1"/>
    </source>
</evidence>
<name>A0A1Y5HWL7_OSTTA</name>
<reference evidence="2" key="1">
    <citation type="submission" date="2017-04" db="EMBL/GenBank/DDBJ databases">
        <title>Population genomics of picophytoplankton unveils novel chromosome hypervariability.</title>
        <authorList>
            <consortium name="DOE Joint Genome Institute"/>
            <person name="Blanc-Mathieu R."/>
            <person name="Krasovec M."/>
            <person name="Hebrard M."/>
            <person name="Yau S."/>
            <person name="Desgranges E."/>
            <person name="Martin J."/>
            <person name="Schackwitz W."/>
            <person name="Kuo A."/>
            <person name="Salin G."/>
            <person name="Donnadieu C."/>
            <person name="Desdevises Y."/>
            <person name="Sanchez-Ferandin S."/>
            <person name="Moreau H."/>
            <person name="Rivals E."/>
            <person name="Grigoriev I.V."/>
            <person name="Grimsley N."/>
            <person name="Eyre-Walker A."/>
            <person name="Piganeau G."/>
        </authorList>
    </citation>
    <scope>NUCLEOTIDE SEQUENCE [LARGE SCALE GENOMIC DNA]</scope>
    <source>
        <strain evidence="2">RCC 1115</strain>
    </source>
</reference>
<gene>
    <name evidence="2" type="ORF">BE221DRAFT_64905</name>
</gene>
<dbReference type="Proteomes" id="UP000195557">
    <property type="component" value="Unassembled WGS sequence"/>
</dbReference>
<dbReference type="Pfam" id="PF04572">
    <property type="entry name" value="Gb3_synth"/>
    <property type="match status" value="1"/>
</dbReference>
<proteinExistence type="predicted"/>
<accession>A0A1Y5HWL7</accession>
<dbReference type="EMBL" id="KZ155840">
    <property type="protein sequence ID" value="OUS41676.1"/>
    <property type="molecule type" value="Genomic_DNA"/>
</dbReference>
<feature type="domain" description="Alpha 1,4-glycosyltransferase" evidence="1">
    <location>
        <begin position="4"/>
        <end position="60"/>
    </location>
</feature>
<organism evidence="2">
    <name type="scientific">Ostreococcus tauri</name>
    <name type="common">Marine green alga</name>
    <dbReference type="NCBI Taxonomy" id="70448"/>
    <lineage>
        <taxon>Eukaryota</taxon>
        <taxon>Viridiplantae</taxon>
        <taxon>Chlorophyta</taxon>
        <taxon>Mamiellophyceae</taxon>
        <taxon>Mamiellales</taxon>
        <taxon>Bathycoccaceae</taxon>
        <taxon>Ostreococcus</taxon>
    </lineage>
</organism>
<evidence type="ECO:0000259" key="1">
    <source>
        <dbReference type="Pfam" id="PF04572"/>
    </source>
</evidence>
<dbReference type="InterPro" id="IPR007652">
    <property type="entry name" value="A1-4-GlycosylTfrase_dom"/>
</dbReference>
<protein>
    <recommendedName>
        <fullName evidence="1">Alpha 1,4-glycosyltransferase domain-containing protein</fullName>
    </recommendedName>
</protein>
<sequence length="75" mass="8850">MCGEDAFYKIHYANWKSMYNERVHDEMIHDSRAYGDHLWNKLSHGRVNMVPSSIAERMLRHTRVQRGGRMCLANA</sequence>
<dbReference type="AlphaFoldDB" id="A0A1Y5HWL7"/>